<comment type="caution">
    <text evidence="2">The sequence shown here is derived from an EMBL/GenBank/DDBJ whole genome shotgun (WGS) entry which is preliminary data.</text>
</comment>
<keyword evidence="1" id="KW-1133">Transmembrane helix</keyword>
<feature type="transmembrane region" description="Helical" evidence="1">
    <location>
        <begin position="104"/>
        <end position="124"/>
    </location>
</feature>
<sequence>MSNPVEVDRQTRQGVWPRQAIRAAFWIALIAITALALTPGPAMPPVLLGADKLKHIAAFATLAGLVRLGWPGLALWLGAAVLMAHGAFIEIVQGSPILQREMSLADLAADAIGIALGFAAISIFHRVRRA</sequence>
<evidence type="ECO:0000313" key="2">
    <source>
        <dbReference type="EMBL" id="MFC2926272.1"/>
    </source>
</evidence>
<dbReference type="EMBL" id="JBHRSV010000016">
    <property type="protein sequence ID" value="MFC2926272.1"/>
    <property type="molecule type" value="Genomic_DNA"/>
</dbReference>
<feature type="transmembrane region" description="Helical" evidence="1">
    <location>
        <begin position="73"/>
        <end position="92"/>
    </location>
</feature>
<dbReference type="Proteomes" id="UP001595379">
    <property type="component" value="Unassembled WGS sequence"/>
</dbReference>
<feature type="transmembrane region" description="Helical" evidence="1">
    <location>
        <begin position="20"/>
        <end position="38"/>
    </location>
</feature>
<name>A0ABV6ZY00_9PROT</name>
<dbReference type="RefSeq" id="WP_343164584.1">
    <property type="nucleotide sequence ID" value="NZ_JBHRSV010000016.1"/>
</dbReference>
<evidence type="ECO:0000313" key="3">
    <source>
        <dbReference type="Proteomes" id="UP001595379"/>
    </source>
</evidence>
<accession>A0ABV6ZY00</accession>
<proteinExistence type="predicted"/>
<organism evidence="2 3">
    <name type="scientific">Hyphobacterium vulgare</name>
    <dbReference type="NCBI Taxonomy" id="1736751"/>
    <lineage>
        <taxon>Bacteria</taxon>
        <taxon>Pseudomonadati</taxon>
        <taxon>Pseudomonadota</taxon>
        <taxon>Alphaproteobacteria</taxon>
        <taxon>Maricaulales</taxon>
        <taxon>Maricaulaceae</taxon>
        <taxon>Hyphobacterium</taxon>
    </lineage>
</organism>
<protein>
    <submittedName>
        <fullName evidence="2">Teicoplanin resistance protein VanZ</fullName>
    </submittedName>
</protein>
<reference evidence="3" key="1">
    <citation type="journal article" date="2019" name="Int. J. Syst. Evol. Microbiol.">
        <title>The Global Catalogue of Microorganisms (GCM) 10K type strain sequencing project: providing services to taxonomists for standard genome sequencing and annotation.</title>
        <authorList>
            <consortium name="The Broad Institute Genomics Platform"/>
            <consortium name="The Broad Institute Genome Sequencing Center for Infectious Disease"/>
            <person name="Wu L."/>
            <person name="Ma J."/>
        </authorList>
    </citation>
    <scope>NUCLEOTIDE SEQUENCE [LARGE SCALE GENOMIC DNA]</scope>
    <source>
        <strain evidence="3">KCTC 52487</strain>
    </source>
</reference>
<evidence type="ECO:0000256" key="1">
    <source>
        <dbReference type="SAM" id="Phobius"/>
    </source>
</evidence>
<keyword evidence="1" id="KW-0812">Transmembrane</keyword>
<keyword evidence="1" id="KW-0472">Membrane</keyword>
<gene>
    <name evidence="2" type="ORF">ACFOOR_09150</name>
</gene>
<keyword evidence="3" id="KW-1185">Reference proteome</keyword>